<evidence type="ECO:0000259" key="1">
    <source>
        <dbReference type="Pfam" id="PF06439"/>
    </source>
</evidence>
<keyword evidence="3" id="KW-1185">Reference proteome</keyword>
<reference evidence="2" key="2">
    <citation type="submission" date="2023-06" db="EMBL/GenBank/DDBJ databases">
        <authorList>
            <person name="Lucena T."/>
            <person name="Sun Q."/>
        </authorList>
    </citation>
    <scope>NUCLEOTIDE SEQUENCE</scope>
    <source>
        <strain evidence="2">CECT 8869</strain>
    </source>
</reference>
<dbReference type="RefSeq" id="WP_304434192.1">
    <property type="nucleotide sequence ID" value="NZ_JAUKUC010000001.1"/>
</dbReference>
<dbReference type="Proteomes" id="UP001168579">
    <property type="component" value="Unassembled WGS sequence"/>
</dbReference>
<dbReference type="InterPro" id="IPR010496">
    <property type="entry name" value="AL/BT2_dom"/>
</dbReference>
<accession>A0ABT8RJB6</accession>
<dbReference type="Pfam" id="PF06439">
    <property type="entry name" value="3keto-disac_hyd"/>
    <property type="match status" value="1"/>
</dbReference>
<gene>
    <name evidence="2" type="ORF">Q2T41_00515</name>
</gene>
<comment type="caution">
    <text evidence="2">The sequence shown here is derived from an EMBL/GenBank/DDBJ whole genome shotgun (WGS) entry which is preliminary data.</text>
</comment>
<sequence length="308" mass="34425">MNNPFRTSMKLIAIFSSKNAFRSSIKILVLPLVIVVCIACGEKSTNEAEEDWIAIFDGSNYGDWTPKFTGAALGVNYRDRFVYDDGLLSVRYAKTDTFKGNFGHLFYKEKFSHYKLRATYRFVGDQMTDGPAWAFRNNGLMLHCQEPGTLGLDQDFPISLELQLLGGDDNQPRTTANLCTPGTNVVLNDSLFTTHCVNSVSNTYHGDQWVTVEVLVLGDSLIQHKMEDKVVMAYSSPTIGGGNIAGYLDSAFKEGEALKEGYIAIQAESHPIDFKRIEVLNLCGCMDEKAKNYKSYYIKPDNSTCIYE</sequence>
<evidence type="ECO:0000313" key="3">
    <source>
        <dbReference type="Proteomes" id="UP001168579"/>
    </source>
</evidence>
<proteinExistence type="predicted"/>
<organism evidence="2 3">
    <name type="scientific">Maribacter confluentis</name>
    <dbReference type="NCBI Taxonomy" id="1656093"/>
    <lineage>
        <taxon>Bacteria</taxon>
        <taxon>Pseudomonadati</taxon>
        <taxon>Bacteroidota</taxon>
        <taxon>Flavobacteriia</taxon>
        <taxon>Flavobacteriales</taxon>
        <taxon>Flavobacteriaceae</taxon>
        <taxon>Maribacter</taxon>
    </lineage>
</organism>
<dbReference type="EMBL" id="JAUKUC010000001">
    <property type="protein sequence ID" value="MDO1511143.1"/>
    <property type="molecule type" value="Genomic_DNA"/>
</dbReference>
<protein>
    <submittedName>
        <fullName evidence="2">DUF1080 domain-containing protein</fullName>
    </submittedName>
</protein>
<name>A0ABT8RJB6_9FLAO</name>
<feature type="domain" description="3-keto-alpha-glucoside-1,2-lyase/3-keto-2-hydroxy-glucal hydratase" evidence="1">
    <location>
        <begin position="51"/>
        <end position="279"/>
    </location>
</feature>
<dbReference type="Gene3D" id="2.60.120.560">
    <property type="entry name" value="Exo-inulinase, domain 1"/>
    <property type="match status" value="1"/>
</dbReference>
<reference evidence="2" key="1">
    <citation type="journal article" date="2014" name="Int. J. Syst. Evol. Microbiol.">
        <title>Complete genome of a new Firmicutes species belonging to the dominant human colonic microbiota ('Ruminococcus bicirculans') reveals two chromosomes and a selective capacity to utilize plant glucans.</title>
        <authorList>
            <consortium name="NISC Comparative Sequencing Program"/>
            <person name="Wegmann U."/>
            <person name="Louis P."/>
            <person name="Goesmann A."/>
            <person name="Henrissat B."/>
            <person name="Duncan S.H."/>
            <person name="Flint H.J."/>
        </authorList>
    </citation>
    <scope>NUCLEOTIDE SEQUENCE</scope>
    <source>
        <strain evidence="2">CECT 8869</strain>
    </source>
</reference>
<evidence type="ECO:0000313" key="2">
    <source>
        <dbReference type="EMBL" id="MDO1511143.1"/>
    </source>
</evidence>